<reference evidence="2 3" key="1">
    <citation type="submission" date="2016-10" db="EMBL/GenBank/DDBJ databases">
        <authorList>
            <person name="de Groot N.N."/>
        </authorList>
    </citation>
    <scope>NUCLEOTIDE SEQUENCE [LARGE SCALE GENOMIC DNA]</scope>
    <source>
        <strain evidence="2 3">CGMCC 1.8891</strain>
    </source>
</reference>
<organism evidence="2 3">
    <name type="scientific">Celeribacter halophilus</name>
    <dbReference type="NCBI Taxonomy" id="576117"/>
    <lineage>
        <taxon>Bacteria</taxon>
        <taxon>Pseudomonadati</taxon>
        <taxon>Pseudomonadota</taxon>
        <taxon>Alphaproteobacteria</taxon>
        <taxon>Rhodobacterales</taxon>
        <taxon>Roseobacteraceae</taxon>
        <taxon>Celeribacter</taxon>
    </lineage>
</organism>
<dbReference type="RefSeq" id="WP_066605817.1">
    <property type="nucleotide sequence ID" value="NZ_FORY01000002.1"/>
</dbReference>
<keyword evidence="1" id="KW-0732">Signal</keyword>
<dbReference type="AlphaFoldDB" id="A0A1I3NT44"/>
<evidence type="ECO:0000256" key="1">
    <source>
        <dbReference type="SAM" id="SignalP"/>
    </source>
</evidence>
<gene>
    <name evidence="2" type="ORF">SAMN04488138_10256</name>
</gene>
<keyword evidence="3" id="KW-1185">Reference proteome</keyword>
<accession>A0A1I3NT44</accession>
<sequence>MKHLAGLILVFCIFSTAAQADDDKSFDVYHGAYFEDPASNPEDPTFGSISFVLPSDGGAFSGEMSFSFVGCQTRNIGHIDGMKTEGNLTGRWSGTVDQTEQSGAFAGEVQSDGVIAGDYTVDGGKQFNRVDGCIQYYIAPEGTFYLKSAPDVENGTPVSFENDLVDVSCAAQISVSPKTPAAAYLVAVQIIVLGPDGPTVITPRQNLTYAQTTRFSAKDLFDLIKEAGLEDSAETFVTVTAVNARNFAREEPIILPTRCLPDIAAVLP</sequence>
<proteinExistence type="predicted"/>
<dbReference type="EMBL" id="FORY01000002">
    <property type="protein sequence ID" value="SFJ11906.1"/>
    <property type="molecule type" value="Genomic_DNA"/>
</dbReference>
<feature type="chain" id="PRO_5010194867" description="MORN repeat-containing protein" evidence="1">
    <location>
        <begin position="21"/>
        <end position="268"/>
    </location>
</feature>
<dbReference type="Proteomes" id="UP000183299">
    <property type="component" value="Unassembled WGS sequence"/>
</dbReference>
<evidence type="ECO:0000313" key="3">
    <source>
        <dbReference type="Proteomes" id="UP000183299"/>
    </source>
</evidence>
<evidence type="ECO:0000313" key="2">
    <source>
        <dbReference type="EMBL" id="SFJ11906.1"/>
    </source>
</evidence>
<evidence type="ECO:0008006" key="4">
    <source>
        <dbReference type="Google" id="ProtNLM"/>
    </source>
</evidence>
<feature type="signal peptide" evidence="1">
    <location>
        <begin position="1"/>
        <end position="20"/>
    </location>
</feature>
<name>A0A1I3NT44_9RHOB</name>
<dbReference type="GeneID" id="98663867"/>
<protein>
    <recommendedName>
        <fullName evidence="4">MORN repeat-containing protein</fullName>
    </recommendedName>
</protein>
<dbReference type="OrthoDB" id="5948975at2"/>